<comment type="caution">
    <text evidence="3">The sequence shown here is derived from an EMBL/GenBank/DDBJ whole genome shotgun (WGS) entry which is preliminary data.</text>
</comment>
<accession>A0A839K4W6</accession>
<evidence type="ECO:0000256" key="2">
    <source>
        <dbReference type="ARBA" id="ARBA00022801"/>
    </source>
</evidence>
<dbReference type="InterPro" id="IPR050563">
    <property type="entry name" value="4-hydroxybenzoyl-CoA_TE"/>
</dbReference>
<dbReference type="PANTHER" id="PTHR31793">
    <property type="entry name" value="4-HYDROXYBENZOYL-COA THIOESTERASE FAMILY MEMBER"/>
    <property type="match status" value="1"/>
</dbReference>
<evidence type="ECO:0000313" key="3">
    <source>
        <dbReference type="EMBL" id="MBB2184387.1"/>
    </source>
</evidence>
<proteinExistence type="inferred from homology"/>
<dbReference type="PIRSF" id="PIRSF003230">
    <property type="entry name" value="YbgC"/>
    <property type="match status" value="1"/>
</dbReference>
<dbReference type="Proteomes" id="UP000574276">
    <property type="component" value="Unassembled WGS sequence"/>
</dbReference>
<protein>
    <submittedName>
        <fullName evidence="3">Acyl-CoA thioesterase</fullName>
    </submittedName>
</protein>
<dbReference type="GO" id="GO:0047617">
    <property type="term" value="F:fatty acyl-CoA hydrolase activity"/>
    <property type="evidence" value="ECO:0007669"/>
    <property type="project" value="TreeGrafter"/>
</dbReference>
<dbReference type="NCBIfam" id="TIGR00051">
    <property type="entry name" value="YbgC/FadM family acyl-CoA thioesterase"/>
    <property type="match status" value="1"/>
</dbReference>
<dbReference type="InterPro" id="IPR029069">
    <property type="entry name" value="HotDog_dom_sf"/>
</dbReference>
<dbReference type="EMBL" id="JACEGA010000001">
    <property type="protein sequence ID" value="MBB2184387.1"/>
    <property type="molecule type" value="Genomic_DNA"/>
</dbReference>
<dbReference type="PANTHER" id="PTHR31793:SF27">
    <property type="entry name" value="NOVEL THIOESTERASE SUPERFAMILY DOMAIN AND SAPOSIN A-TYPE DOMAIN CONTAINING PROTEIN (0610012H03RIK)"/>
    <property type="match status" value="1"/>
</dbReference>
<dbReference type="InterPro" id="IPR006684">
    <property type="entry name" value="YbgC/YbaW"/>
</dbReference>
<evidence type="ECO:0000313" key="4">
    <source>
        <dbReference type="Proteomes" id="UP000574276"/>
    </source>
</evidence>
<name>A0A839K4W6_9FIRM</name>
<dbReference type="Gene3D" id="3.10.129.10">
    <property type="entry name" value="Hotdog Thioesterase"/>
    <property type="match status" value="1"/>
</dbReference>
<dbReference type="CDD" id="cd00586">
    <property type="entry name" value="4HBT"/>
    <property type="match status" value="1"/>
</dbReference>
<dbReference type="AlphaFoldDB" id="A0A839K4W6"/>
<organism evidence="3 4">
    <name type="scientific">Variimorphobacter saccharofermentans</name>
    <dbReference type="NCBI Taxonomy" id="2755051"/>
    <lineage>
        <taxon>Bacteria</taxon>
        <taxon>Bacillati</taxon>
        <taxon>Bacillota</taxon>
        <taxon>Clostridia</taxon>
        <taxon>Lachnospirales</taxon>
        <taxon>Lachnospiraceae</taxon>
        <taxon>Variimorphobacter</taxon>
    </lineage>
</organism>
<keyword evidence="2" id="KW-0378">Hydrolase</keyword>
<dbReference type="SUPFAM" id="SSF54637">
    <property type="entry name" value="Thioesterase/thiol ester dehydrase-isomerase"/>
    <property type="match status" value="1"/>
</dbReference>
<gene>
    <name evidence="3" type="ORF">H0486_16020</name>
</gene>
<reference evidence="3 4" key="1">
    <citation type="submission" date="2020-07" db="EMBL/GenBank/DDBJ databases">
        <title>Characterization and genome sequencing of isolate MD1, a novel member within the family Lachnospiraceae.</title>
        <authorList>
            <person name="Rettenmaier R."/>
            <person name="Di Bello L."/>
            <person name="Zinser C."/>
            <person name="Scheitz K."/>
            <person name="Liebl W."/>
            <person name="Zverlov V."/>
        </authorList>
    </citation>
    <scope>NUCLEOTIDE SEQUENCE [LARGE SCALE GENOMIC DNA]</scope>
    <source>
        <strain evidence="3 4">MD1</strain>
    </source>
</reference>
<dbReference type="Pfam" id="PF13279">
    <property type="entry name" value="4HBT_2"/>
    <property type="match status" value="1"/>
</dbReference>
<sequence length="141" mass="16561">MKPYYRVANYYETDQMAVVHHSNYIRWFEEARVDFLDQIGLGYDKIEAAGVYSPVLGVSCEYKNSVHFKEAVLIEVKLKFFNGIKMTIEYKILCADTGQIKAIGESRHCFVSTDFKPVSLKRQYKEMYETLLQYVENEEEQ</sequence>
<evidence type="ECO:0000256" key="1">
    <source>
        <dbReference type="ARBA" id="ARBA00005953"/>
    </source>
</evidence>
<keyword evidence="4" id="KW-1185">Reference proteome</keyword>
<comment type="similarity">
    <text evidence="1">Belongs to the 4-hydroxybenzoyl-CoA thioesterase family.</text>
</comment>